<dbReference type="AlphaFoldDB" id="A0AAD1D2Q7"/>
<evidence type="ECO:0000313" key="8">
    <source>
        <dbReference type="Proteomes" id="UP000276029"/>
    </source>
</evidence>
<proteinExistence type="predicted"/>
<evidence type="ECO:0000256" key="3">
    <source>
        <dbReference type="SAM" id="MobiDB-lite"/>
    </source>
</evidence>
<dbReference type="InterPro" id="IPR050624">
    <property type="entry name" value="HTH-type_Tx_Regulator"/>
</dbReference>
<dbReference type="Gene3D" id="1.10.10.60">
    <property type="entry name" value="Homeodomain-like"/>
    <property type="match status" value="1"/>
</dbReference>
<feature type="compositionally biased region" description="Basic and acidic residues" evidence="3">
    <location>
        <begin position="25"/>
        <end position="37"/>
    </location>
</feature>
<keyword evidence="1 2" id="KW-0238">DNA-binding</keyword>
<name>A0AAD1D2Q7_SPHMI</name>
<evidence type="ECO:0000259" key="4">
    <source>
        <dbReference type="PROSITE" id="PS50977"/>
    </source>
</evidence>
<reference evidence="6 8" key="2">
    <citation type="submission" date="2018-10" db="EMBL/GenBank/DDBJ databases">
        <title>Genomic Encyclopedia of Type Strains, Phase IV (KMG-IV): sequencing the most valuable type-strain genomes for metagenomic binning, comparative biology and taxonomic classification.</title>
        <authorList>
            <person name="Goeker M."/>
        </authorList>
    </citation>
    <scope>NUCLEOTIDE SEQUENCE [LARGE SCALE GENOMIC DNA]</scope>
    <source>
        <strain evidence="6 8">DSM 19791</strain>
    </source>
</reference>
<feature type="compositionally biased region" description="Basic residues" evidence="3">
    <location>
        <begin position="15"/>
        <end position="24"/>
    </location>
</feature>
<dbReference type="Proteomes" id="UP000275727">
    <property type="component" value="Chromosome"/>
</dbReference>
<dbReference type="PROSITE" id="PS50977">
    <property type="entry name" value="HTH_TETR_2"/>
    <property type="match status" value="1"/>
</dbReference>
<evidence type="ECO:0000256" key="2">
    <source>
        <dbReference type="PROSITE-ProRule" id="PRU00335"/>
    </source>
</evidence>
<evidence type="ECO:0000313" key="6">
    <source>
        <dbReference type="EMBL" id="RKS88754.1"/>
    </source>
</evidence>
<dbReference type="GO" id="GO:0003677">
    <property type="term" value="F:DNA binding"/>
    <property type="evidence" value="ECO:0007669"/>
    <property type="project" value="UniProtKB-UniRule"/>
</dbReference>
<dbReference type="InterPro" id="IPR036271">
    <property type="entry name" value="Tet_transcr_reg_TetR-rel_C_sf"/>
</dbReference>
<dbReference type="Pfam" id="PF00440">
    <property type="entry name" value="TetR_N"/>
    <property type="match status" value="1"/>
</dbReference>
<dbReference type="SUPFAM" id="SSF46689">
    <property type="entry name" value="Homeodomain-like"/>
    <property type="match status" value="1"/>
</dbReference>
<gene>
    <name evidence="6" type="ORF">DFR51_1964</name>
    <name evidence="5" type="ORF">SmB9_01680</name>
</gene>
<organism evidence="5 7">
    <name type="scientific">Sphingosinicella microcystinivorans</name>
    <dbReference type="NCBI Taxonomy" id="335406"/>
    <lineage>
        <taxon>Bacteria</taxon>
        <taxon>Pseudomonadati</taxon>
        <taxon>Pseudomonadota</taxon>
        <taxon>Alphaproteobacteria</taxon>
        <taxon>Sphingomonadales</taxon>
        <taxon>Sphingosinicellaceae</taxon>
        <taxon>Sphingosinicella</taxon>
    </lineage>
</organism>
<dbReference type="Gene3D" id="1.10.357.10">
    <property type="entry name" value="Tetracycline Repressor, domain 2"/>
    <property type="match status" value="1"/>
</dbReference>
<feature type="compositionally biased region" description="Polar residues" evidence="3">
    <location>
        <begin position="1"/>
        <end position="10"/>
    </location>
</feature>
<reference evidence="5 7" key="1">
    <citation type="submission" date="2018-06" db="EMBL/GenBank/DDBJ databases">
        <title>Complete Genome Sequence of the Microcystin-Degrading Bacterium Sphingosinicella microcystinivorans Strain B-9.</title>
        <authorList>
            <person name="Jin H."/>
            <person name="Nishizawa T."/>
            <person name="Guo Y."/>
            <person name="Nishizawa A."/>
            <person name="Park H."/>
            <person name="Kato H."/>
            <person name="Tsuji K."/>
            <person name="Harada K."/>
        </authorList>
    </citation>
    <scope>NUCLEOTIDE SEQUENCE [LARGE SCALE GENOMIC DNA]</scope>
    <source>
        <strain evidence="5 7">B9</strain>
    </source>
</reference>
<dbReference type="PANTHER" id="PTHR43479:SF11">
    <property type="entry name" value="ACREF_ENVCD OPERON REPRESSOR-RELATED"/>
    <property type="match status" value="1"/>
</dbReference>
<evidence type="ECO:0000256" key="1">
    <source>
        <dbReference type="ARBA" id="ARBA00023125"/>
    </source>
</evidence>
<dbReference type="InterPro" id="IPR009057">
    <property type="entry name" value="Homeodomain-like_sf"/>
</dbReference>
<evidence type="ECO:0000313" key="7">
    <source>
        <dbReference type="Proteomes" id="UP000275727"/>
    </source>
</evidence>
<protein>
    <submittedName>
        <fullName evidence="6">TetR family transcriptional regulator</fullName>
    </submittedName>
</protein>
<dbReference type="RefSeq" id="WP_121050394.1">
    <property type="nucleotide sequence ID" value="NZ_AP018711.1"/>
</dbReference>
<dbReference type="InterPro" id="IPR001647">
    <property type="entry name" value="HTH_TetR"/>
</dbReference>
<dbReference type="Proteomes" id="UP000276029">
    <property type="component" value="Unassembled WGS sequence"/>
</dbReference>
<dbReference type="PANTHER" id="PTHR43479">
    <property type="entry name" value="ACREF/ENVCD OPERON REPRESSOR-RELATED"/>
    <property type="match status" value="1"/>
</dbReference>
<dbReference type="EMBL" id="RBWX01000008">
    <property type="protein sequence ID" value="RKS88754.1"/>
    <property type="molecule type" value="Genomic_DNA"/>
</dbReference>
<feature type="domain" description="HTH tetR-type" evidence="4">
    <location>
        <begin position="36"/>
        <end position="96"/>
    </location>
</feature>
<evidence type="ECO:0000313" key="5">
    <source>
        <dbReference type="EMBL" id="BBE32510.1"/>
    </source>
</evidence>
<dbReference type="KEGG" id="smic:SmB9_01680"/>
<sequence>MGKTGTTTATPPLAQRKKRKNARKTHPEPPSTERGKIAREKFKKATAKLLESKSYRDLTLADIVRAAKFNIATFYYYFKDKQSIVREVIQDLFPHDSLVAEYRSKSVAIDELFGIIFETTKGQTMAYSQHPGLMRSIAQLADDEPGLAEILYKRDQMWTELIAEDILLRFSANKMQPEFARALAELLNGCVKSFLTDIYVIRKPSLAQTFKSEDEVARFLAIFWWRALFLGNPQPSDLEPFDEFSRLMKSAIVDPPGQ</sequence>
<keyword evidence="8" id="KW-1185">Reference proteome</keyword>
<feature type="region of interest" description="Disordered" evidence="3">
    <location>
        <begin position="1"/>
        <end position="37"/>
    </location>
</feature>
<dbReference type="EMBL" id="AP018711">
    <property type="protein sequence ID" value="BBE32510.1"/>
    <property type="molecule type" value="Genomic_DNA"/>
</dbReference>
<dbReference type="SUPFAM" id="SSF48498">
    <property type="entry name" value="Tetracyclin repressor-like, C-terminal domain"/>
    <property type="match status" value="1"/>
</dbReference>
<accession>A0AAD1D2Q7</accession>
<feature type="DNA-binding region" description="H-T-H motif" evidence="2">
    <location>
        <begin position="59"/>
        <end position="78"/>
    </location>
</feature>